<name>A0A1J4JGD5_9EUKA</name>
<evidence type="ECO:0000313" key="3">
    <source>
        <dbReference type="Proteomes" id="UP000179807"/>
    </source>
</evidence>
<proteinExistence type="predicted"/>
<dbReference type="InterPro" id="IPR016024">
    <property type="entry name" value="ARM-type_fold"/>
</dbReference>
<dbReference type="RefSeq" id="XP_068350858.1">
    <property type="nucleotide sequence ID" value="XM_068510583.1"/>
</dbReference>
<evidence type="ECO:0000313" key="2">
    <source>
        <dbReference type="EMBL" id="OHS97721.1"/>
    </source>
</evidence>
<dbReference type="InterPro" id="IPR011989">
    <property type="entry name" value="ARM-like"/>
</dbReference>
<gene>
    <name evidence="2" type="ORF">TRFO_36009</name>
</gene>
<protein>
    <recommendedName>
        <fullName evidence="1">IPO4/5-like TPR repeats domain-containing protein</fullName>
    </recommendedName>
</protein>
<dbReference type="VEuPathDB" id="TrichDB:TRFO_36009"/>
<dbReference type="SUPFAM" id="SSF48371">
    <property type="entry name" value="ARM repeat"/>
    <property type="match status" value="1"/>
</dbReference>
<reference evidence="2" key="1">
    <citation type="submission" date="2016-10" db="EMBL/GenBank/DDBJ databases">
        <authorList>
            <person name="Benchimol M."/>
            <person name="Almeida L.G."/>
            <person name="Vasconcelos A.T."/>
            <person name="Perreira-Neves A."/>
            <person name="Rosa I.A."/>
            <person name="Tasca T."/>
            <person name="Bogo M.R."/>
            <person name="de Souza W."/>
        </authorList>
    </citation>
    <scope>NUCLEOTIDE SEQUENCE [LARGE SCALE GENOMIC DNA]</scope>
    <source>
        <strain evidence="2">K</strain>
    </source>
</reference>
<accession>A0A1J4JGD5</accession>
<keyword evidence="3" id="KW-1185">Reference proteome</keyword>
<dbReference type="AlphaFoldDB" id="A0A1J4JGD5"/>
<dbReference type="EMBL" id="MLAK01001098">
    <property type="protein sequence ID" value="OHS97721.1"/>
    <property type="molecule type" value="Genomic_DNA"/>
</dbReference>
<dbReference type="Gene3D" id="1.25.10.10">
    <property type="entry name" value="Leucine-rich Repeat Variant"/>
    <property type="match status" value="2"/>
</dbReference>
<dbReference type="GeneID" id="94845287"/>
<dbReference type="Proteomes" id="UP000179807">
    <property type="component" value="Unassembled WGS sequence"/>
</dbReference>
<sequence>MDTPLYHYYHQFIQPLDSNLINQTSAEILKEYEKQESVFQIVSILTTPDLFPIVRSHAAIGLSKVIQNHLEFLLSNPQGQSLLNSFIQILANETTPIIYRNIIFALDPVFEKVKESWTELTSFMMNLLNSSDSNHIKIGLKLITQFLPYASNQFLAQILPAVAGFIESALTSDDEDIQISGIELFSSLVSTEIPVQQVAAEYAEILQRIFQIFHNLLVNCSNNCSSAADYISRILKSEPLFVPATVSYHALIQILSDNSISPEYTHYPLFPINKLIKNYGSELEQFFQPSIPLFLAISASKFDDVGFEHLIDATSIVPLIKNMCLIASDSDQFINLVFQNISSTNDIPSSYASICALLGIVDSECDQIECHISKFVQYAIGKIQLQNFTLIQECFKLFVELIQSQPDSMLPYAQDICNFAFQLYNVQANEDLVKCSLDLIVTIFFSLELEASFVVSTLPSILQAYNQTTTTLKPYFMNCIAAAISSCREESIVFADSVLPIIMQGSQEESEAEVDNRGSCIEALGNLLTFVPEKCQGIYENAVKLLLSLTSNEILSLRAISLKSLINIIKFSDGKLPMDFTPFAAQAAACAINQRVIEGEINIEDDSSYTVEDIIVDGFKLLKHLMKWFPHSCQQLVNSLPELFTKSITNSTVRIQEIAIISVSRFIIAYNPEQTDVYDNLFKIITESHEESLIIASFNAYKKIMHNSSNNLAIPNFARFVEAGLACLAHQLPFQDGSFDYNKPVSKMLVTFFEHMIYDQSTAFPAQKFLETCNAIIPKITDKESFSVLEIISAYVEVGGTISPEIVQFGLTKMQLCDFSHSHEPIAFIRAIIKNQPQVIAPLIGNILEFCKQRLAEDVAPTIYYWPTITNIVSTILAVVISPLSGNQIQPEQFMAVILSKLPVKGDYVEAQFIYRAILNLIQTKRQQMMQFIPEIFRVFVQTLALKNSSFERLDLDNDVVQMIANSVKAILSMQPQFQEKVPGILENDQLKIQRLQQRLSSI</sequence>
<organism evidence="2 3">
    <name type="scientific">Tritrichomonas foetus</name>
    <dbReference type="NCBI Taxonomy" id="1144522"/>
    <lineage>
        <taxon>Eukaryota</taxon>
        <taxon>Metamonada</taxon>
        <taxon>Parabasalia</taxon>
        <taxon>Tritrichomonadida</taxon>
        <taxon>Tritrichomonadidae</taxon>
        <taxon>Tritrichomonas</taxon>
    </lineage>
</organism>
<dbReference type="InterPro" id="IPR057672">
    <property type="entry name" value="TPR_IPO4/5"/>
</dbReference>
<dbReference type="Pfam" id="PF25780">
    <property type="entry name" value="TPR_IPO5"/>
    <property type="match status" value="1"/>
</dbReference>
<evidence type="ECO:0000259" key="1">
    <source>
        <dbReference type="Pfam" id="PF25780"/>
    </source>
</evidence>
<feature type="domain" description="IPO4/5-like TPR repeats" evidence="1">
    <location>
        <begin position="113"/>
        <end position="220"/>
    </location>
</feature>
<dbReference type="OrthoDB" id="7862313at2759"/>
<comment type="caution">
    <text evidence="2">The sequence shown here is derived from an EMBL/GenBank/DDBJ whole genome shotgun (WGS) entry which is preliminary data.</text>
</comment>